<dbReference type="Pfam" id="PF15570">
    <property type="entry name" value="Imm43"/>
    <property type="match status" value="1"/>
</dbReference>
<sequence>MGYEWNKIFFVKQDMPKDLWLITNNKIEFDYYESFNGHIVSCDFLTLMNQVNTLQKYVISNLQVVSSKGKSKVKKPYYFIKYYNREDFVDYEKSEFTKRRVPENKIPDLNYLVEKYQKIVLKENDRDVFCLNYLKLARYLFCSERFKQLCEERHMKGIRFIELEDIPHYFSSYDR</sequence>
<organism evidence="2 3">
    <name type="scientific">Lysinibacillus fusiformis</name>
    <dbReference type="NCBI Taxonomy" id="28031"/>
    <lineage>
        <taxon>Bacteria</taxon>
        <taxon>Bacillati</taxon>
        <taxon>Bacillota</taxon>
        <taxon>Bacilli</taxon>
        <taxon>Bacillales</taxon>
        <taxon>Bacillaceae</taxon>
        <taxon>Lysinibacillus</taxon>
    </lineage>
</organism>
<feature type="domain" description="Immunity protein 43" evidence="1">
    <location>
        <begin position="12"/>
        <end position="171"/>
    </location>
</feature>
<dbReference type="Proteomes" id="UP000234956">
    <property type="component" value="Unassembled WGS sequence"/>
</dbReference>
<evidence type="ECO:0000313" key="2">
    <source>
        <dbReference type="EMBL" id="PKU50032.1"/>
    </source>
</evidence>
<dbReference type="AlphaFoldDB" id="A0A2I0UVK2"/>
<evidence type="ECO:0000313" key="3">
    <source>
        <dbReference type="Proteomes" id="UP000234956"/>
    </source>
</evidence>
<comment type="caution">
    <text evidence="2">The sequence shown here is derived from an EMBL/GenBank/DDBJ whole genome shotgun (WGS) entry which is preliminary data.</text>
</comment>
<proteinExistence type="predicted"/>
<accession>A0A2I0UVK2</accession>
<protein>
    <recommendedName>
        <fullName evidence="1">Immunity protein 43 domain-containing protein</fullName>
    </recommendedName>
</protein>
<evidence type="ECO:0000259" key="1">
    <source>
        <dbReference type="Pfam" id="PF15570"/>
    </source>
</evidence>
<dbReference type="EMBL" id="PDFK01000010">
    <property type="protein sequence ID" value="PKU50032.1"/>
    <property type="molecule type" value="Genomic_DNA"/>
</dbReference>
<gene>
    <name evidence="2" type="ORF">CRI88_20840</name>
</gene>
<dbReference type="InterPro" id="IPR029079">
    <property type="entry name" value="Imm43"/>
</dbReference>
<name>A0A2I0UVK2_9BACI</name>
<reference evidence="2 3" key="1">
    <citation type="submission" date="2017-10" db="EMBL/GenBank/DDBJ databases">
        <title>Draft genome of Lysinibacillus fusiformis strain Juneja, a laboratory-derived pathogen of Drosophila melanogaster.</title>
        <authorList>
            <person name="Smith B.R."/>
            <person name="Unckless R.L."/>
        </authorList>
    </citation>
    <scope>NUCLEOTIDE SEQUENCE [LARGE SCALE GENOMIC DNA]</scope>
    <source>
        <strain evidence="2 3">Juneja</strain>
    </source>
</reference>